<feature type="transmembrane region" description="Helical" evidence="2">
    <location>
        <begin position="344"/>
        <end position="363"/>
    </location>
</feature>
<keyword evidence="2" id="KW-0812">Transmembrane</keyword>
<evidence type="ECO:0000256" key="1">
    <source>
        <dbReference type="SAM" id="Coils"/>
    </source>
</evidence>
<dbReference type="EMBL" id="JAQGEF010000007">
    <property type="protein sequence ID" value="MDA3614803.1"/>
    <property type="molecule type" value="Genomic_DNA"/>
</dbReference>
<gene>
    <name evidence="4" type="ORF">O3P16_08285</name>
</gene>
<sequence>MNYHTYNFINRLMCACVIFVVSLHASTSSAQKLTPGQIDSLLIKEAYYIVQSKSFDEALKWNDSLLLLSQKQHYTRGVLLAKLNIANRYWNYGKLDECIGLLNEIRKTAETELPSDVYIMARVCQYYSQAYNTLALFPLSLDNNLKAISFALKIDSANVRNSVISNIYLTRSNIFNNLKQSDSSKYYLLKSYEFKKNAVVLVTLASYYMQQDVNDDSAKRYLDKAMAYINNKEKRMREYDKSVTYFTYGKYYLNKHNYGLATEYMEKALAFGLNKKNYNHLSDIYRHLVLCYKRLDNIVMENKYLAKYNELKDSINESQARLIEDSIKKIEEQENKVIAKNKTLFIYTSCGIIIISGLLIALIRNNRKKQKKLLAKEAIIRKNMELLEMKHEEVELLKKRVEAEKAFIMEKEEEAEVLKRKINNITDELKELAQDNDPLLLSKFQEAYPEIINKLLSINPGLTQPDLVFCIYLWLGFSSKEIANYTFTQHRSMQTKKYRLRKKLDLSSEVDLYLFLRNEL</sequence>
<keyword evidence="3" id="KW-0732">Signal</keyword>
<evidence type="ECO:0000256" key="3">
    <source>
        <dbReference type="SAM" id="SignalP"/>
    </source>
</evidence>
<proteinExistence type="predicted"/>
<dbReference type="Gene3D" id="1.25.40.10">
    <property type="entry name" value="Tetratricopeptide repeat domain"/>
    <property type="match status" value="1"/>
</dbReference>
<name>A0ABT4UKX7_9BACT</name>
<reference evidence="4 5" key="1">
    <citation type="submission" date="2022-12" db="EMBL/GenBank/DDBJ databases">
        <title>Chitinophagaceae gen. sp. nov., a new member of the family Chitinophagaceae, isolated from soil in a chemical factory.</title>
        <authorList>
            <person name="Ke Z."/>
        </authorList>
    </citation>
    <scope>NUCLEOTIDE SEQUENCE [LARGE SCALE GENOMIC DNA]</scope>
    <source>
        <strain evidence="4 5">LY-5</strain>
    </source>
</reference>
<evidence type="ECO:0000313" key="4">
    <source>
        <dbReference type="EMBL" id="MDA3614803.1"/>
    </source>
</evidence>
<feature type="coiled-coil region" evidence="1">
    <location>
        <begin position="384"/>
        <end position="435"/>
    </location>
</feature>
<keyword evidence="5" id="KW-1185">Reference proteome</keyword>
<keyword evidence="1" id="KW-0175">Coiled coil</keyword>
<accession>A0ABT4UKX7</accession>
<dbReference type="SUPFAM" id="SSF48452">
    <property type="entry name" value="TPR-like"/>
    <property type="match status" value="1"/>
</dbReference>
<evidence type="ECO:0000256" key="2">
    <source>
        <dbReference type="SAM" id="Phobius"/>
    </source>
</evidence>
<dbReference type="InterPro" id="IPR016032">
    <property type="entry name" value="Sig_transdc_resp-reg_C-effctor"/>
</dbReference>
<dbReference type="RefSeq" id="WP_407031127.1">
    <property type="nucleotide sequence ID" value="NZ_JAQGEF010000007.1"/>
</dbReference>
<feature type="chain" id="PRO_5045564096" description="HTH luxR-type domain-containing protein" evidence="3">
    <location>
        <begin position="31"/>
        <end position="520"/>
    </location>
</feature>
<keyword evidence="2" id="KW-0472">Membrane</keyword>
<evidence type="ECO:0000313" key="5">
    <source>
        <dbReference type="Proteomes" id="UP001210231"/>
    </source>
</evidence>
<feature type="signal peptide" evidence="3">
    <location>
        <begin position="1"/>
        <end position="30"/>
    </location>
</feature>
<dbReference type="SUPFAM" id="SSF46894">
    <property type="entry name" value="C-terminal effector domain of the bipartite response regulators"/>
    <property type="match status" value="1"/>
</dbReference>
<evidence type="ECO:0008006" key="6">
    <source>
        <dbReference type="Google" id="ProtNLM"/>
    </source>
</evidence>
<keyword evidence="2" id="KW-1133">Transmembrane helix</keyword>
<organism evidence="4 5">
    <name type="scientific">Polluticaenibacter yanchengensis</name>
    <dbReference type="NCBI Taxonomy" id="3014562"/>
    <lineage>
        <taxon>Bacteria</taxon>
        <taxon>Pseudomonadati</taxon>
        <taxon>Bacteroidota</taxon>
        <taxon>Chitinophagia</taxon>
        <taxon>Chitinophagales</taxon>
        <taxon>Chitinophagaceae</taxon>
        <taxon>Polluticaenibacter</taxon>
    </lineage>
</organism>
<comment type="caution">
    <text evidence="4">The sequence shown here is derived from an EMBL/GenBank/DDBJ whole genome shotgun (WGS) entry which is preliminary data.</text>
</comment>
<protein>
    <recommendedName>
        <fullName evidence="6">HTH luxR-type domain-containing protein</fullName>
    </recommendedName>
</protein>
<dbReference type="Proteomes" id="UP001210231">
    <property type="component" value="Unassembled WGS sequence"/>
</dbReference>
<dbReference type="InterPro" id="IPR011990">
    <property type="entry name" value="TPR-like_helical_dom_sf"/>
</dbReference>